<dbReference type="Pfam" id="PF19529">
    <property type="entry name" value="DUF6057"/>
    <property type="match status" value="1"/>
</dbReference>
<feature type="transmembrane region" description="Helical" evidence="1">
    <location>
        <begin position="79"/>
        <end position="97"/>
    </location>
</feature>
<dbReference type="Proteomes" id="UP000763088">
    <property type="component" value="Unassembled WGS sequence"/>
</dbReference>
<dbReference type="InterPro" id="IPR045692">
    <property type="entry name" value="DUF6057"/>
</dbReference>
<reference evidence="2" key="1">
    <citation type="submission" date="2019-04" db="EMBL/GenBank/DDBJ databases">
        <title>Evolution of Biomass-Degrading Anaerobic Consortia Revealed by Metagenomics.</title>
        <authorList>
            <person name="Peng X."/>
        </authorList>
    </citation>
    <scope>NUCLEOTIDE SEQUENCE</scope>
    <source>
        <strain evidence="2">SIG141</strain>
    </source>
</reference>
<comment type="caution">
    <text evidence="2">The sequence shown here is derived from an EMBL/GenBank/DDBJ whole genome shotgun (WGS) entry which is preliminary data.</text>
</comment>
<sequence length="538" mass="62110">MSKPFGLMQYVGAWLTQLFCIPAVGTSILVVIWVGIYFVGAKAFRLQGSASALMLLPVACLLVSVTDLGYWIYISTIRGYWFSQSVGYLIMLLLLWAARCTPRKWHIIWYLFAFCIYPLLGWFALLFVLCLALSEKTTWREFLGVIVLAFAASIWHTQFYSNLKYDDVVIAGLPRFETPSDSTPHLSYPFWLLGAASVLISLGSKYLAKWFVPVLCTAAGIFYTYSQMYYDKNYIDEMRMVRYAEDDNWKEVLNLAEENKKPTSTMMFIKNIALMNEGGLLDRSFKLGNDAANLYNPDSLHVTLLDIASPLVYYNYGMINESIRLSFENAIQAGFSPFYLKMLTRCALAAGDKKLVERYITILRHRPFYDNWHPAPVTPKIKELMKCYPDEITGVENSDSYIVNGISLWYESDSKVASEQSLLYSMLRCDSRRFWPSLRKYVKLHLDEEFPLHAMEAYILFMDKAPEEKRMMLPVEQGVYERYKKFWDALESKAKPGMTIEAVGKEMREEYGDTYWWYNIFGKKPLNVHGKIGNETHA</sequence>
<keyword evidence="1" id="KW-0812">Transmembrane</keyword>
<evidence type="ECO:0000313" key="3">
    <source>
        <dbReference type="Proteomes" id="UP000763088"/>
    </source>
</evidence>
<evidence type="ECO:0000256" key="1">
    <source>
        <dbReference type="SAM" id="Phobius"/>
    </source>
</evidence>
<evidence type="ECO:0000313" key="2">
    <source>
        <dbReference type="EMBL" id="MBE6265445.1"/>
    </source>
</evidence>
<gene>
    <name evidence="2" type="ORF">E7102_03075</name>
</gene>
<feature type="transmembrane region" description="Helical" evidence="1">
    <location>
        <begin position="109"/>
        <end position="134"/>
    </location>
</feature>
<protein>
    <recommendedName>
        <fullName evidence="4">Transmembrane protein</fullName>
    </recommendedName>
</protein>
<feature type="transmembrane region" description="Helical" evidence="1">
    <location>
        <begin position="146"/>
        <end position="165"/>
    </location>
</feature>
<feature type="transmembrane region" description="Helical" evidence="1">
    <location>
        <begin position="186"/>
        <end position="204"/>
    </location>
</feature>
<proteinExistence type="predicted"/>
<accession>A0A928GHX6</accession>
<feature type="transmembrane region" description="Helical" evidence="1">
    <location>
        <begin position="52"/>
        <end position="73"/>
    </location>
</feature>
<organism evidence="2 3">
    <name type="scientific">Xylanibacter ruminicola</name>
    <name type="common">Prevotella ruminicola</name>
    <dbReference type="NCBI Taxonomy" id="839"/>
    <lineage>
        <taxon>Bacteria</taxon>
        <taxon>Pseudomonadati</taxon>
        <taxon>Bacteroidota</taxon>
        <taxon>Bacteroidia</taxon>
        <taxon>Bacteroidales</taxon>
        <taxon>Prevotellaceae</taxon>
        <taxon>Xylanibacter</taxon>
    </lineage>
</organism>
<feature type="transmembrane region" description="Helical" evidence="1">
    <location>
        <begin position="210"/>
        <end position="230"/>
    </location>
</feature>
<evidence type="ECO:0008006" key="4">
    <source>
        <dbReference type="Google" id="ProtNLM"/>
    </source>
</evidence>
<dbReference type="EMBL" id="SUYD01000003">
    <property type="protein sequence ID" value="MBE6265445.1"/>
    <property type="molecule type" value="Genomic_DNA"/>
</dbReference>
<keyword evidence="1" id="KW-1133">Transmembrane helix</keyword>
<keyword evidence="1" id="KW-0472">Membrane</keyword>
<dbReference type="AlphaFoldDB" id="A0A928GHX6"/>
<name>A0A928GHX6_XYLRU</name>
<feature type="transmembrane region" description="Helical" evidence="1">
    <location>
        <begin position="12"/>
        <end position="40"/>
    </location>
</feature>